<evidence type="ECO:0000313" key="3">
    <source>
        <dbReference type="Proteomes" id="UP000075886"/>
    </source>
</evidence>
<keyword evidence="3" id="KW-1185">Reference proteome</keyword>
<sequence>MTHAMLTLYLISFIGFLHIEHATGSVKMLAVGTKMEVKSHGKHLNGTCSFRPNSWLKNQTIDCYVDVLREIKELKLIVNYYVMALKNVVRTLLFTRSVDLCFFIRNPKSDRLVNIVYNYIRNRSNFPLRCPVPVGSYYILNMIISDVQIPAFLPETDFLLEEIFHSELLFYGKEVEFISHVNNIELTHTFHRRDSVTDQSLDFTVDITSPVRDMKVGTMQAALRSPHPNLIRPPFTLYSLKLQLNYYSVTGNGTVRNLLLKRAVDMCFYMQQPKSDRLVKLVYDYVRARTNLPMRCPIPAGNYYIRNIRPADVPVPAFLPEAEFILELIYRNEVRREKMVDFRFHGRLLIPVGSKVELISNVKTIIVAQDFQRQPVTNQSLNVYINVTRVIKEMKLSYYSVGANGTAQNTIFKRLVDLCFYIRNPSSDRVVRLVYDYVQERSNMPKRCPIHAGSYYMRDLRPADVPLPAFLPETSFILETIYRSEVRRETMVEFRFFVPVGTRIEFKSNINSIDVSHEFLDLSPINQTLHLYLNMSRPLKDMKLHFSYYSVGANGSAQNVIVKRLVDACFFISSPSSDRVVKMMYDYVQQRSNLPTRCPIPIGNYYIRNLRPNDVPVPSFLPEASFMLETNYRSEVRRKTIIEFRFYGKLVRFIGQFYYSVDENGSPQNVIMKRLVDACFFIRNPSSDRVVKQLYDYVQQHSNLPTRCPIPRGCYYILNLRPSDVPIPSFLPEVSFMLEINIRSEVRRETMLEFRLYGKLIRVMENIFAI</sequence>
<dbReference type="SMART" id="SM00697">
    <property type="entry name" value="DM8"/>
    <property type="match status" value="5"/>
</dbReference>
<reference evidence="3" key="1">
    <citation type="submission" date="2014-01" db="EMBL/GenBank/DDBJ databases">
        <title>The Genome Sequence of Anopheles farauti FAR1 (V2).</title>
        <authorList>
            <consortium name="The Broad Institute Genomics Platform"/>
            <person name="Neafsey D.E."/>
            <person name="Besansky N."/>
            <person name="Howell P."/>
            <person name="Walton C."/>
            <person name="Young S.K."/>
            <person name="Zeng Q."/>
            <person name="Gargeya S."/>
            <person name="Fitzgerald M."/>
            <person name="Haas B."/>
            <person name="Abouelleil A."/>
            <person name="Allen A.W."/>
            <person name="Alvarado L."/>
            <person name="Arachchi H.M."/>
            <person name="Berlin A.M."/>
            <person name="Chapman S.B."/>
            <person name="Gainer-Dewar J."/>
            <person name="Goldberg J."/>
            <person name="Griggs A."/>
            <person name="Gujja S."/>
            <person name="Hansen M."/>
            <person name="Howarth C."/>
            <person name="Imamovic A."/>
            <person name="Ireland A."/>
            <person name="Larimer J."/>
            <person name="McCowan C."/>
            <person name="Murphy C."/>
            <person name="Pearson M."/>
            <person name="Poon T.W."/>
            <person name="Priest M."/>
            <person name="Roberts A."/>
            <person name="Saif S."/>
            <person name="Shea T."/>
            <person name="Sisk P."/>
            <person name="Sykes S."/>
            <person name="Wortman J."/>
            <person name="Nusbaum C."/>
            <person name="Birren B."/>
        </authorList>
    </citation>
    <scope>NUCLEOTIDE SEQUENCE [LARGE SCALE GENOMIC DNA]</scope>
    <source>
        <strain evidence="3">FAR1</strain>
    </source>
</reference>
<name>A0A182Q301_9DIPT</name>
<dbReference type="InterPro" id="IPR010512">
    <property type="entry name" value="DUF1091"/>
</dbReference>
<dbReference type="AlphaFoldDB" id="A0A182Q301"/>
<feature type="chain" id="PRO_5008132194" evidence="1">
    <location>
        <begin position="25"/>
        <end position="770"/>
    </location>
</feature>
<dbReference type="Pfam" id="PF06477">
    <property type="entry name" value="DUF1091"/>
    <property type="match status" value="5"/>
</dbReference>
<evidence type="ECO:0000256" key="1">
    <source>
        <dbReference type="SAM" id="SignalP"/>
    </source>
</evidence>
<feature type="signal peptide" evidence="1">
    <location>
        <begin position="1"/>
        <end position="24"/>
    </location>
</feature>
<dbReference type="EMBL" id="AXCN02001143">
    <property type="status" value="NOT_ANNOTATED_CDS"/>
    <property type="molecule type" value="Genomic_DNA"/>
</dbReference>
<dbReference type="PANTHER" id="PTHR20898">
    <property type="entry name" value="DAEDALUS ON 3-RELATED-RELATED"/>
    <property type="match status" value="1"/>
</dbReference>
<evidence type="ECO:0000313" key="2">
    <source>
        <dbReference type="EnsemblMetazoa" id="AFAF002067-PA"/>
    </source>
</evidence>
<dbReference type="EnsemblMetazoa" id="AFAF002067-RA">
    <property type="protein sequence ID" value="AFAF002067-PA"/>
    <property type="gene ID" value="AFAF002067"/>
</dbReference>
<dbReference type="VEuPathDB" id="VectorBase:AFAF002067"/>
<organism evidence="2 3">
    <name type="scientific">Anopheles farauti</name>
    <dbReference type="NCBI Taxonomy" id="69004"/>
    <lineage>
        <taxon>Eukaryota</taxon>
        <taxon>Metazoa</taxon>
        <taxon>Ecdysozoa</taxon>
        <taxon>Arthropoda</taxon>
        <taxon>Hexapoda</taxon>
        <taxon>Insecta</taxon>
        <taxon>Pterygota</taxon>
        <taxon>Neoptera</taxon>
        <taxon>Endopterygota</taxon>
        <taxon>Diptera</taxon>
        <taxon>Nematocera</taxon>
        <taxon>Culicoidea</taxon>
        <taxon>Culicidae</taxon>
        <taxon>Anophelinae</taxon>
        <taxon>Anopheles</taxon>
    </lineage>
</organism>
<dbReference type="Proteomes" id="UP000075886">
    <property type="component" value="Unassembled WGS sequence"/>
</dbReference>
<proteinExistence type="predicted"/>
<protein>
    <submittedName>
        <fullName evidence="2">Uncharacterized protein</fullName>
    </submittedName>
</protein>
<accession>A0A182Q301</accession>
<reference evidence="2" key="2">
    <citation type="submission" date="2020-05" db="UniProtKB">
        <authorList>
            <consortium name="EnsemblMetazoa"/>
        </authorList>
    </citation>
    <scope>IDENTIFICATION</scope>
    <source>
        <strain evidence="2">FAR1</strain>
    </source>
</reference>
<dbReference type="PANTHER" id="PTHR20898:SF1">
    <property type="entry name" value="MD-2-RELATED LIPID-RECOGNITION DOMAIN-CONTAINING PROTEIN"/>
    <property type="match status" value="1"/>
</dbReference>
<keyword evidence="1" id="KW-0732">Signal</keyword>